<reference evidence="2 3" key="1">
    <citation type="submission" date="2016-09" db="EMBL/GenBank/DDBJ databases">
        <title>Alteromonas lipolytica, a new species isolated from sea water.</title>
        <authorList>
            <person name="Wu Y.-H."/>
            <person name="Cheng H."/>
            <person name="Xu X.-W."/>
        </authorList>
    </citation>
    <scope>NUCLEOTIDE SEQUENCE [LARGE SCALE GENOMIC DNA]</scope>
    <source>
        <strain evidence="2 3">JW12</strain>
    </source>
</reference>
<dbReference type="InterPro" id="IPR007863">
    <property type="entry name" value="Peptidase_M16_C"/>
</dbReference>
<sequence>MESDRMGYLGESITQNVLDEQRAVVKNEKRQGQLGPEARIYDRFVENFYPPGHPYDHSPIGSMEDLDNATLDDVKQWFKDAYGASNAVLVLSGDITLDEAKQKVAHYFSDVPAGHPMAKIDQWLPDLDSIKRDIIYDKVPYISLKRTWPLPNNSSKDTVLMKLVSRTLAGHKNAPLNRVLVDEKQLASGVSAYVDAYDINSTFSLDIALKPSADLNEVIRLTDELMQSYFAKGPSAEELQSIYLGGEVSLLRAMESNHAIGSQLIDGYVHHGDPLFVNTQRKIISAATPQDIRKVAQKWLAKPYYEIQLLPEPETQPMASQVDRSKMPQAEAFTGKVTMPPIATATLANGMKLVVANRPSLPLIDVSLQFSTGTLADTYYHRGTASKAFSMLTNGTKNYSMSELAAQMDKLSIAVQGGAGTWGSSVNWGGLAEVMDEGFALAAEIVRHPTYPQNEFNQYLSSIDAGYSRYEMEPIRAAGKVYAKALWGADHPFGQITAKTTAKSLTLDDIRAFHDSEITPANATLYMIGDITLEQATELAERHFGDWQAGSAHPLTTIAKAPAPAARVILVDAPGTVQSSIMAGHVVTPFNKETAATEVLMDAALGGGFNSRLNMNLREDKGWAYGFGAGIDNAPHGERLFTASGTVQADKTAAAMTEIKREITEYVTSLPVTRQELERDKATLIYSVPQNYTNNGAFMGAMINADMYDLPYTRVEGTTQRLAAVTREQVIAQAKQTYLPEQMIWVVVGDLALIEDEIRALNFGPVEVWDVYGNKIR</sequence>
<feature type="domain" description="Peptidase M16 C-terminal" evidence="1">
    <location>
        <begin position="69"/>
        <end position="240"/>
    </location>
</feature>
<dbReference type="SUPFAM" id="SSF63411">
    <property type="entry name" value="LuxS/MPP-like metallohydrolase"/>
    <property type="match status" value="4"/>
</dbReference>
<protein>
    <recommendedName>
        <fullName evidence="1">Peptidase M16 C-terminal domain-containing protein</fullName>
    </recommendedName>
</protein>
<name>A0A1E8FEE6_9ALTE</name>
<evidence type="ECO:0000259" key="1">
    <source>
        <dbReference type="Pfam" id="PF05193"/>
    </source>
</evidence>
<dbReference type="PANTHER" id="PTHR43690:SF17">
    <property type="entry name" value="PROTEIN YHJJ"/>
    <property type="match status" value="1"/>
</dbReference>
<dbReference type="EMBL" id="MJIC01000014">
    <property type="protein sequence ID" value="OFI34290.1"/>
    <property type="molecule type" value="Genomic_DNA"/>
</dbReference>
<dbReference type="GO" id="GO:0046872">
    <property type="term" value="F:metal ion binding"/>
    <property type="evidence" value="ECO:0007669"/>
    <property type="project" value="InterPro"/>
</dbReference>
<dbReference type="STRING" id="1856405.BFC17_21785"/>
<comment type="caution">
    <text evidence="2">The sequence shown here is derived from an EMBL/GenBank/DDBJ whole genome shotgun (WGS) entry which is preliminary data.</text>
</comment>
<dbReference type="Proteomes" id="UP000176037">
    <property type="component" value="Unassembled WGS sequence"/>
</dbReference>
<dbReference type="InterPro" id="IPR050626">
    <property type="entry name" value="Peptidase_M16"/>
</dbReference>
<accession>A0A1E8FEE6</accession>
<evidence type="ECO:0000313" key="3">
    <source>
        <dbReference type="Proteomes" id="UP000176037"/>
    </source>
</evidence>
<dbReference type="AlphaFoldDB" id="A0A1E8FEE6"/>
<dbReference type="Pfam" id="PF05193">
    <property type="entry name" value="Peptidase_M16_C"/>
    <property type="match status" value="2"/>
</dbReference>
<organism evidence="2 3">
    <name type="scientific">Alteromonas lipolytica</name>
    <dbReference type="NCBI Taxonomy" id="1856405"/>
    <lineage>
        <taxon>Bacteria</taxon>
        <taxon>Pseudomonadati</taxon>
        <taxon>Pseudomonadota</taxon>
        <taxon>Gammaproteobacteria</taxon>
        <taxon>Alteromonadales</taxon>
        <taxon>Alteromonadaceae</taxon>
        <taxon>Alteromonas/Salinimonas group</taxon>
        <taxon>Alteromonas</taxon>
    </lineage>
</organism>
<gene>
    <name evidence="2" type="ORF">BFC17_21785</name>
</gene>
<proteinExistence type="predicted"/>
<feature type="domain" description="Peptidase M16 C-terminal" evidence="1">
    <location>
        <begin position="504"/>
        <end position="684"/>
    </location>
</feature>
<dbReference type="PANTHER" id="PTHR43690">
    <property type="entry name" value="NARDILYSIN"/>
    <property type="match status" value="1"/>
</dbReference>
<evidence type="ECO:0000313" key="2">
    <source>
        <dbReference type="EMBL" id="OFI34290.1"/>
    </source>
</evidence>
<dbReference type="Gene3D" id="3.30.830.10">
    <property type="entry name" value="Metalloenzyme, LuxS/M16 peptidase-like"/>
    <property type="match status" value="4"/>
</dbReference>
<keyword evidence="3" id="KW-1185">Reference proteome</keyword>
<dbReference type="InterPro" id="IPR011249">
    <property type="entry name" value="Metalloenz_LuxS/M16"/>
</dbReference>